<comment type="caution">
    <text evidence="1">The sequence shown here is derived from an EMBL/GenBank/DDBJ whole genome shotgun (WGS) entry which is preliminary data.</text>
</comment>
<protein>
    <submittedName>
        <fullName evidence="1">Unnamed protein product</fullName>
    </submittedName>
</protein>
<dbReference type="AlphaFoldDB" id="A0A9W6YGR2"/>
<evidence type="ECO:0000313" key="1">
    <source>
        <dbReference type="EMBL" id="GMF80686.1"/>
    </source>
</evidence>
<gene>
    <name evidence="1" type="ORF">Pfra01_002867800</name>
</gene>
<sequence length="213" mass="23331">MQVAHSVASVFSDCFKRKHGVSKESASDTYLTPGPAIDISPVYLQPCTPGTDCGSATLDPARWAESNRLANAAAAWQIRRMMPVEAAALDEPAMSKMTTPDIARRVNAYPILLVLRGDNAMLDQLPLELLSAKAFAGLTLLERRAIHNVLAERPSGWSEAQLSLYAERECELIAMATESRYGDGLTELYSVDLPLVYSAYAQEPRGWRKEGSQ</sequence>
<keyword evidence="2" id="KW-1185">Reference proteome</keyword>
<organism evidence="1 2">
    <name type="scientific">Phytophthora fragariaefolia</name>
    <dbReference type="NCBI Taxonomy" id="1490495"/>
    <lineage>
        <taxon>Eukaryota</taxon>
        <taxon>Sar</taxon>
        <taxon>Stramenopiles</taxon>
        <taxon>Oomycota</taxon>
        <taxon>Peronosporomycetes</taxon>
        <taxon>Peronosporales</taxon>
        <taxon>Peronosporaceae</taxon>
        <taxon>Phytophthora</taxon>
    </lineage>
</organism>
<evidence type="ECO:0000313" key="2">
    <source>
        <dbReference type="Proteomes" id="UP001165121"/>
    </source>
</evidence>
<dbReference type="EMBL" id="BSXT01010541">
    <property type="protein sequence ID" value="GMF80686.1"/>
    <property type="molecule type" value="Genomic_DNA"/>
</dbReference>
<dbReference type="Proteomes" id="UP001165121">
    <property type="component" value="Unassembled WGS sequence"/>
</dbReference>
<proteinExistence type="predicted"/>
<accession>A0A9W6YGR2</accession>
<name>A0A9W6YGR2_9STRA</name>
<reference evidence="1" key="1">
    <citation type="submission" date="2023-04" db="EMBL/GenBank/DDBJ databases">
        <title>Phytophthora fragariaefolia NBRC 109709.</title>
        <authorList>
            <person name="Ichikawa N."/>
            <person name="Sato H."/>
            <person name="Tonouchi N."/>
        </authorList>
    </citation>
    <scope>NUCLEOTIDE SEQUENCE</scope>
    <source>
        <strain evidence="1">NBRC 109709</strain>
    </source>
</reference>
<dbReference type="OrthoDB" id="107453at2759"/>